<organism evidence="1 2">
    <name type="scientific">Leifsonia xyli subsp. cynodontis DSM 46306</name>
    <dbReference type="NCBI Taxonomy" id="1389489"/>
    <lineage>
        <taxon>Bacteria</taxon>
        <taxon>Bacillati</taxon>
        <taxon>Actinomycetota</taxon>
        <taxon>Actinomycetes</taxon>
        <taxon>Micrococcales</taxon>
        <taxon>Microbacteriaceae</taxon>
        <taxon>Leifsonia</taxon>
    </lineage>
</organism>
<dbReference type="KEGG" id="lxy:O159_25240"/>
<dbReference type="PATRIC" id="fig|1389489.3.peg.2421"/>
<dbReference type="Proteomes" id="UP000016743">
    <property type="component" value="Chromosome"/>
</dbReference>
<keyword evidence="2" id="KW-1185">Reference proteome</keyword>
<name>U3PCI1_LEIXC</name>
<evidence type="ECO:0000313" key="1">
    <source>
        <dbReference type="EMBL" id="AGW42457.1"/>
    </source>
</evidence>
<dbReference type="OrthoDB" id="4425586at2"/>
<dbReference type="RefSeq" id="WP_021755928.1">
    <property type="nucleotide sequence ID" value="NC_022438.1"/>
</dbReference>
<dbReference type="AlphaFoldDB" id="U3PCI1"/>
<dbReference type="STRING" id="1389489.O159_25240"/>
<proteinExistence type="predicted"/>
<evidence type="ECO:0000313" key="2">
    <source>
        <dbReference type="Proteomes" id="UP000016743"/>
    </source>
</evidence>
<dbReference type="eggNOG" id="ENOG5031P9R">
    <property type="taxonomic scope" value="Bacteria"/>
</dbReference>
<reference evidence="1 2" key="1">
    <citation type="journal article" date="2013" name="Genome Announc.">
        <title>Complete Genome Sequence of Leifsonia xyli subsp. cynodontis Strain DSM46306, a Gram-Positive Bacterial Pathogen of Grasses.</title>
        <authorList>
            <person name="Monteiro-Vitorello C.B."/>
            <person name="Zerillo M.M."/>
            <person name="Van Sluys M.A."/>
            <person name="Camargo L.E."/>
            <person name="Kitajima J.P."/>
        </authorList>
    </citation>
    <scope>NUCLEOTIDE SEQUENCE [LARGE SCALE GENOMIC DNA]</scope>
    <source>
        <strain evidence="1 2">DSM 46306</strain>
    </source>
</reference>
<dbReference type="HOGENOM" id="CLU_2257664_0_0_11"/>
<dbReference type="EMBL" id="CP006734">
    <property type="protein sequence ID" value="AGW42457.1"/>
    <property type="molecule type" value="Genomic_DNA"/>
</dbReference>
<accession>U3PCI1</accession>
<gene>
    <name evidence="1" type="ORF">O159_25240</name>
</gene>
<protein>
    <submittedName>
        <fullName evidence="1">Uncharacterized protein</fullName>
    </submittedName>
</protein>
<sequence>MVVGEKRGVAAAQLSAWSKVPADDQNMSLVVGAVNAYVGGLPVVAGVPEDTAWPASVTLGALMLGARLLRRRNSPNGVEALTSDVISYTARYDSDIARMLGLDGFESPAVG</sequence>